<dbReference type="EMBL" id="CP054698">
    <property type="protein sequence ID" value="QMS90789.1"/>
    <property type="molecule type" value="Genomic_DNA"/>
</dbReference>
<feature type="transmembrane region" description="Helical" evidence="1">
    <location>
        <begin position="44"/>
        <end position="65"/>
    </location>
</feature>
<evidence type="ECO:0000313" key="2">
    <source>
        <dbReference type="EMBL" id="QMS90789.1"/>
    </source>
</evidence>
<dbReference type="AlphaFoldDB" id="A0A7D7LHU2"/>
<dbReference type="KEGG" id="ned:HUN01_25590"/>
<evidence type="ECO:0000313" key="3">
    <source>
        <dbReference type="Proteomes" id="UP000514713"/>
    </source>
</evidence>
<name>A0A7D7LHU2_9NOSO</name>
<keyword evidence="1" id="KW-0472">Membrane</keyword>
<keyword evidence="1" id="KW-1133">Transmembrane helix</keyword>
<gene>
    <name evidence="2" type="ORF">HUN01_25590</name>
</gene>
<reference evidence="3" key="1">
    <citation type="submission" date="2020-06" db="EMBL/GenBank/DDBJ databases">
        <title>Nostoc edaphicum CCNP1411 genome.</title>
        <authorList>
            <person name="Fidor A."/>
            <person name="Grabski M."/>
            <person name="Gawor J."/>
            <person name="Gromadka R."/>
            <person name="Wegrzyn G."/>
            <person name="Mazur-Marzec H."/>
        </authorList>
    </citation>
    <scope>NUCLEOTIDE SEQUENCE [LARGE SCALE GENOMIC DNA]</scope>
    <source>
        <strain evidence="3">CCNP1411</strain>
    </source>
</reference>
<feature type="transmembrane region" description="Helical" evidence="1">
    <location>
        <begin position="12"/>
        <end position="32"/>
    </location>
</feature>
<accession>A0A7D7LHU2</accession>
<protein>
    <submittedName>
        <fullName evidence="2">Uncharacterized protein</fullName>
    </submittedName>
</protein>
<sequence length="97" mass="10486">MSHLNKDMTDFIPNNTFLITGIVFITIAVIGQSKLGFIEINPGCFGRLLALFIGISSLLYALGLLNISTGTLDLLRTSLTEQIKQSISSINDLLQGS</sequence>
<evidence type="ECO:0000256" key="1">
    <source>
        <dbReference type="SAM" id="Phobius"/>
    </source>
</evidence>
<organism evidence="2 3">
    <name type="scientific">Nostoc edaphicum CCNP1411</name>
    <dbReference type="NCBI Taxonomy" id="1472755"/>
    <lineage>
        <taxon>Bacteria</taxon>
        <taxon>Bacillati</taxon>
        <taxon>Cyanobacteriota</taxon>
        <taxon>Cyanophyceae</taxon>
        <taxon>Nostocales</taxon>
        <taxon>Nostocaceae</taxon>
        <taxon>Nostoc</taxon>
    </lineage>
</organism>
<proteinExistence type="predicted"/>
<keyword evidence="3" id="KW-1185">Reference proteome</keyword>
<keyword evidence="1" id="KW-0812">Transmembrane</keyword>
<dbReference type="Proteomes" id="UP000514713">
    <property type="component" value="Chromosome"/>
</dbReference>